<gene>
    <name evidence="1" type="ORF">L0668_11625</name>
</gene>
<dbReference type="Proteomes" id="UP001521137">
    <property type="component" value="Unassembled WGS sequence"/>
</dbReference>
<organism evidence="1 2">
    <name type="scientific">Paraglaciecola algarum</name>
    <dbReference type="NCBI Taxonomy" id="3050085"/>
    <lineage>
        <taxon>Bacteria</taxon>
        <taxon>Pseudomonadati</taxon>
        <taxon>Pseudomonadota</taxon>
        <taxon>Gammaproteobacteria</taxon>
        <taxon>Alteromonadales</taxon>
        <taxon>Alteromonadaceae</taxon>
        <taxon>Paraglaciecola</taxon>
    </lineage>
</organism>
<dbReference type="EMBL" id="JAKGAS010000005">
    <property type="protein sequence ID" value="MCF2948759.1"/>
    <property type="molecule type" value="Genomic_DNA"/>
</dbReference>
<protein>
    <submittedName>
        <fullName evidence="1">DUF6445 family protein</fullName>
    </submittedName>
</protein>
<dbReference type="InterPro" id="IPR045617">
    <property type="entry name" value="DUF6445"/>
</dbReference>
<dbReference type="Pfam" id="PF20043">
    <property type="entry name" value="DUF6445"/>
    <property type="match status" value="1"/>
</dbReference>
<evidence type="ECO:0000313" key="1">
    <source>
        <dbReference type="EMBL" id="MCF2948759.1"/>
    </source>
</evidence>
<dbReference type="RefSeq" id="WP_235312752.1">
    <property type="nucleotide sequence ID" value="NZ_JAKGAS010000005.1"/>
</dbReference>
<name>A0ABS9DAE5_9ALTE</name>
<comment type="caution">
    <text evidence="1">The sequence shown here is derived from an EMBL/GenBank/DDBJ whole genome shotgun (WGS) entry which is preliminary data.</text>
</comment>
<sequence>MLDTNFSYQVQHIGHEQQPILIIDNFVKDARSLIGYAMTKNDVAPDRGHYPGLRSKAPDLYQHLLVSQLADLLKNVFSLGSEDLRRADSYYSVVATPVSDLSVIQQLAHFDHPKNDELAVIHYLCNDTHGGTSFYRHRSTGYESINQDRHEDYFAILEKDINQLGASREPKYLNGDDEIFKRILSVPAKFNRAVIYRCSSLHSGDIPSDYKFDMNPYTGRFTIASFIHS</sequence>
<evidence type="ECO:0000313" key="2">
    <source>
        <dbReference type="Proteomes" id="UP001521137"/>
    </source>
</evidence>
<reference evidence="1 2" key="1">
    <citation type="submission" date="2022-01" db="EMBL/GenBank/DDBJ databases">
        <title>Paraglaciecola sp. G1-23.</title>
        <authorList>
            <person name="Jin M.S."/>
            <person name="Han D.M."/>
            <person name="Kim H.M."/>
            <person name="Jeon C.O."/>
        </authorList>
    </citation>
    <scope>NUCLEOTIDE SEQUENCE [LARGE SCALE GENOMIC DNA]</scope>
    <source>
        <strain evidence="1 2">G1-23</strain>
    </source>
</reference>
<keyword evidence="2" id="KW-1185">Reference proteome</keyword>
<accession>A0ABS9DAE5</accession>
<proteinExistence type="predicted"/>